<evidence type="ECO:0000256" key="1">
    <source>
        <dbReference type="ARBA" id="ARBA00022723"/>
    </source>
</evidence>
<gene>
    <name evidence="6" type="ORF">PoMZ_13609</name>
</gene>
<dbReference type="SMART" id="SM00184">
    <property type="entry name" value="RING"/>
    <property type="match status" value="1"/>
</dbReference>
<organism evidence="6 7">
    <name type="scientific">Pyricularia oryzae</name>
    <name type="common">Rice blast fungus</name>
    <name type="synonym">Magnaporthe oryzae</name>
    <dbReference type="NCBI Taxonomy" id="318829"/>
    <lineage>
        <taxon>Eukaryota</taxon>
        <taxon>Fungi</taxon>
        <taxon>Dikarya</taxon>
        <taxon>Ascomycota</taxon>
        <taxon>Pezizomycotina</taxon>
        <taxon>Sordariomycetes</taxon>
        <taxon>Sordariomycetidae</taxon>
        <taxon>Magnaporthales</taxon>
        <taxon>Pyriculariaceae</taxon>
        <taxon>Pyricularia</taxon>
    </lineage>
</organism>
<dbReference type="InterPro" id="IPR017907">
    <property type="entry name" value="Znf_RING_CS"/>
</dbReference>
<reference evidence="6 7" key="1">
    <citation type="journal article" date="2019" name="Mol. Biol. Evol.">
        <title>Blast fungal genomes show frequent chromosomal changes, gene gains and losses, and effector gene turnover.</title>
        <authorList>
            <person name="Gomez Luciano L.B."/>
            <person name="Jason Tsai I."/>
            <person name="Chuma I."/>
            <person name="Tosa Y."/>
            <person name="Chen Y.H."/>
            <person name="Li J.Y."/>
            <person name="Li M.Y."/>
            <person name="Jade Lu M.Y."/>
            <person name="Nakayashiki H."/>
            <person name="Li W.H."/>
        </authorList>
    </citation>
    <scope>NUCLEOTIDE SEQUENCE [LARGE SCALE GENOMIC DNA]</scope>
    <source>
        <strain evidence="6">MZ5-1-6</strain>
    </source>
</reference>
<feature type="non-terminal residue" evidence="6">
    <location>
        <position position="417"/>
    </location>
</feature>
<evidence type="ECO:0000256" key="2">
    <source>
        <dbReference type="ARBA" id="ARBA00022771"/>
    </source>
</evidence>
<dbReference type="EMBL" id="CP034210">
    <property type="protein sequence ID" value="QBZ66626.1"/>
    <property type="molecule type" value="Genomic_DNA"/>
</dbReference>
<dbReference type="SUPFAM" id="SSF57850">
    <property type="entry name" value="RING/U-box"/>
    <property type="match status" value="1"/>
</dbReference>
<name>A0A4P7NXQ4_PYROR</name>
<dbReference type="InterPro" id="IPR013083">
    <property type="entry name" value="Znf_RING/FYVE/PHD"/>
</dbReference>
<feature type="non-terminal residue" evidence="6">
    <location>
        <position position="1"/>
    </location>
</feature>
<dbReference type="InterPro" id="IPR018957">
    <property type="entry name" value="Znf_C3HC4_RING-type"/>
</dbReference>
<dbReference type="Proteomes" id="UP000294847">
    <property type="component" value="Chromosome 7"/>
</dbReference>
<dbReference type="AlphaFoldDB" id="A0A4P7NXQ4"/>
<dbReference type="PROSITE" id="PS00518">
    <property type="entry name" value="ZF_RING_1"/>
    <property type="match status" value="1"/>
</dbReference>
<accession>A0A4P7NXQ4</accession>
<keyword evidence="1" id="KW-0479">Metal-binding</keyword>
<dbReference type="Pfam" id="PF00097">
    <property type="entry name" value="zf-C3HC4"/>
    <property type="match status" value="1"/>
</dbReference>
<protein>
    <recommendedName>
        <fullName evidence="5">RING-type domain-containing protein</fullName>
    </recommendedName>
</protein>
<feature type="domain" description="RING-type" evidence="5">
    <location>
        <begin position="164"/>
        <end position="210"/>
    </location>
</feature>
<evidence type="ECO:0000259" key="5">
    <source>
        <dbReference type="PROSITE" id="PS50089"/>
    </source>
</evidence>
<proteinExistence type="predicted"/>
<evidence type="ECO:0000313" key="6">
    <source>
        <dbReference type="EMBL" id="QBZ66626.1"/>
    </source>
</evidence>
<evidence type="ECO:0000313" key="7">
    <source>
        <dbReference type="Proteomes" id="UP000294847"/>
    </source>
</evidence>
<evidence type="ECO:0000256" key="3">
    <source>
        <dbReference type="ARBA" id="ARBA00022833"/>
    </source>
</evidence>
<dbReference type="InterPro" id="IPR001841">
    <property type="entry name" value="Znf_RING"/>
</dbReference>
<dbReference type="Gene3D" id="3.30.40.10">
    <property type="entry name" value="Zinc/RING finger domain, C3HC4 (zinc finger)"/>
    <property type="match status" value="1"/>
</dbReference>
<dbReference type="GO" id="GO:0008270">
    <property type="term" value="F:zinc ion binding"/>
    <property type="evidence" value="ECO:0007669"/>
    <property type="project" value="UniProtKB-KW"/>
</dbReference>
<keyword evidence="2 4" id="KW-0863">Zinc-finger</keyword>
<dbReference type="PROSITE" id="PS50089">
    <property type="entry name" value="ZF_RING_2"/>
    <property type="match status" value="1"/>
</dbReference>
<keyword evidence="3" id="KW-0862">Zinc</keyword>
<evidence type="ECO:0000256" key="4">
    <source>
        <dbReference type="PROSITE-ProRule" id="PRU00175"/>
    </source>
</evidence>
<sequence length="417" mass="47331">LDDWIETSFQSIEFIHISSSVFQDLDEAVKARNDAGFDFTKLQLIHLLRDAIQHFSINQDLNYNFYYASRKHNPVPISLKKHISKFLITSQALKEAQPNLYDGYIDEKSNFGFLGTSVRSNFLILANKRRRLFEKHKIPSASTHIKLLQRFKAVWAAFYHSSSCFVCLSQTADRGLTCGHRLCDPCVILSGSAGSSNSWAYHVKECPLCKETNENLTPIRPPTAGNRVLKLSGRRKPGFIKFLEDMRRRTAYMAYYFKPHKFFDIVIGIDTGTEKRSSDLIVEYDESTSPHFLQPTASRMLACLFYIELASSPDVCPDSISVHLRIQCRVPPGPSLIALLRLPLQNAQLHYWAETREPLTSLYSKDGEECKEPLSFSTSVTQHREGFLKNVTIKVKSLASVLHVGISTVTGLEMISR</sequence>